<dbReference type="SUPFAM" id="SSF102114">
    <property type="entry name" value="Radical SAM enzymes"/>
    <property type="match status" value="1"/>
</dbReference>
<dbReference type="InterPro" id="IPR007197">
    <property type="entry name" value="rSAM"/>
</dbReference>
<keyword evidence="1" id="KW-0479">Metal-binding</keyword>
<dbReference type="GO" id="GO:0003824">
    <property type="term" value="F:catalytic activity"/>
    <property type="evidence" value="ECO:0007669"/>
    <property type="project" value="InterPro"/>
</dbReference>
<dbReference type="CDD" id="cd01335">
    <property type="entry name" value="Radical_SAM"/>
    <property type="match status" value="1"/>
</dbReference>
<organism evidence="5 6">
    <name type="scientific">candidate division TA06 bacterium DG_78</name>
    <dbReference type="NCBI Taxonomy" id="1703772"/>
    <lineage>
        <taxon>Bacteria</taxon>
        <taxon>Bacteria division TA06</taxon>
    </lineage>
</organism>
<evidence type="ECO:0000256" key="3">
    <source>
        <dbReference type="ARBA" id="ARBA00023014"/>
    </source>
</evidence>
<keyword evidence="2" id="KW-0408">Iron</keyword>
<dbReference type="Proteomes" id="UP000051012">
    <property type="component" value="Unassembled WGS sequence"/>
</dbReference>
<proteinExistence type="predicted"/>
<evidence type="ECO:0000259" key="4">
    <source>
        <dbReference type="Pfam" id="PF04055"/>
    </source>
</evidence>
<accession>A0A0S7YDI4</accession>
<reference evidence="5 6" key="1">
    <citation type="journal article" date="2015" name="Microbiome">
        <title>Genomic resolution of linkages in carbon, nitrogen, and sulfur cycling among widespread estuary sediment bacteria.</title>
        <authorList>
            <person name="Baker B.J."/>
            <person name="Lazar C.S."/>
            <person name="Teske A.P."/>
            <person name="Dick G.J."/>
        </authorList>
    </citation>
    <scope>NUCLEOTIDE SEQUENCE [LARGE SCALE GENOMIC DNA]</scope>
    <source>
        <strain evidence="5">DG_78</strain>
    </source>
</reference>
<sequence length="280" mass="32308">MTVPLIKKIQCKSILNKSGIPVFTYTINPYVGCSHKCQYCYAVFMKKFTRHTAPWGTFVDVKINAPEVLSRQLERSKPGRISFSTVCDPYQHAEAKYKITRQCLEKLIDTNHSVSILTKSSLVLRDIDILKKLSSVKVGFTITTFHPRVKRFFEPKAPSAQKRLDALKILSHHGIPTWVFVAPVLPYFTDSEETLNRIFTNGQAGGARYIQFDALNPYPKVWNNVSYLTKRYFPEAIDALKFFYYNRPAYLKRLSDKIFKISQRYTISYKIVYSCTPSTL</sequence>
<evidence type="ECO:0000256" key="2">
    <source>
        <dbReference type="ARBA" id="ARBA00023004"/>
    </source>
</evidence>
<feature type="domain" description="Radical SAM core" evidence="4">
    <location>
        <begin position="27"/>
        <end position="195"/>
    </location>
</feature>
<dbReference type="InterPro" id="IPR040086">
    <property type="entry name" value="MJ0683-like"/>
</dbReference>
<dbReference type="SFLD" id="SFLDG01084">
    <property type="entry name" value="Uncharacterised_Radical_SAM_Su"/>
    <property type="match status" value="1"/>
</dbReference>
<dbReference type="InterPro" id="IPR058240">
    <property type="entry name" value="rSAM_sf"/>
</dbReference>
<dbReference type="Pfam" id="PF04055">
    <property type="entry name" value="Radical_SAM"/>
    <property type="match status" value="1"/>
</dbReference>
<dbReference type="EMBL" id="LJNI01000074">
    <property type="protein sequence ID" value="KPJ72443.1"/>
    <property type="molecule type" value="Genomic_DNA"/>
</dbReference>
<dbReference type="AlphaFoldDB" id="A0A0S7YDI4"/>
<gene>
    <name evidence="5" type="ORF">AMJ52_06320</name>
</gene>
<keyword evidence="3" id="KW-0411">Iron-sulfur</keyword>
<comment type="caution">
    <text evidence="5">The sequence shown here is derived from an EMBL/GenBank/DDBJ whole genome shotgun (WGS) entry which is preliminary data.</text>
</comment>
<name>A0A0S7YDI4_UNCT6</name>
<dbReference type="GO" id="GO:0046872">
    <property type="term" value="F:metal ion binding"/>
    <property type="evidence" value="ECO:0007669"/>
    <property type="project" value="UniProtKB-KW"/>
</dbReference>
<dbReference type="SFLD" id="SFLDS00029">
    <property type="entry name" value="Radical_SAM"/>
    <property type="match status" value="1"/>
</dbReference>
<dbReference type="PANTHER" id="PTHR43432">
    <property type="entry name" value="SLR0285 PROTEIN"/>
    <property type="match status" value="1"/>
</dbReference>
<dbReference type="Gene3D" id="3.80.30.30">
    <property type="match status" value="1"/>
</dbReference>
<dbReference type="PANTHER" id="PTHR43432:SF6">
    <property type="entry name" value="RADICAL SAM CORE DOMAIN-CONTAINING PROTEIN"/>
    <property type="match status" value="1"/>
</dbReference>
<evidence type="ECO:0000256" key="1">
    <source>
        <dbReference type="ARBA" id="ARBA00022723"/>
    </source>
</evidence>
<evidence type="ECO:0000313" key="6">
    <source>
        <dbReference type="Proteomes" id="UP000051012"/>
    </source>
</evidence>
<protein>
    <recommendedName>
        <fullName evidence="4">Radical SAM core domain-containing protein</fullName>
    </recommendedName>
</protein>
<dbReference type="GO" id="GO:0051536">
    <property type="term" value="F:iron-sulfur cluster binding"/>
    <property type="evidence" value="ECO:0007669"/>
    <property type="project" value="UniProtKB-KW"/>
</dbReference>
<evidence type="ECO:0000313" key="5">
    <source>
        <dbReference type="EMBL" id="KPJ72443.1"/>
    </source>
</evidence>